<protein>
    <submittedName>
        <fullName evidence="1">(P)ppGpp 3-pyrophosphohydrolase</fullName>
    </submittedName>
</protein>
<dbReference type="SUPFAM" id="SSF109604">
    <property type="entry name" value="HD-domain/PDEase-like"/>
    <property type="match status" value="1"/>
</dbReference>
<sequence length="123" mass="13569">MSMPTLGDAIALAAEAHAGQTDKAGAPYVLHLLRMMQAQQSTEARMAAALHDLVEDTDYTFEDLEEMGYPIVRRVKIADLEDNVDLEENMDATRLGSVGEEDIGRPGRCLRTHRRLAGREEAS</sequence>
<dbReference type="STRING" id="309807.SRU_0256"/>
<evidence type="ECO:0000313" key="1">
    <source>
        <dbReference type="EMBL" id="ABC44754.1"/>
    </source>
</evidence>
<dbReference type="GeneID" id="83727172"/>
<organism evidence="1 2">
    <name type="scientific">Salinibacter ruber (strain DSM 13855 / M31)</name>
    <dbReference type="NCBI Taxonomy" id="309807"/>
    <lineage>
        <taxon>Bacteria</taxon>
        <taxon>Pseudomonadati</taxon>
        <taxon>Rhodothermota</taxon>
        <taxon>Rhodothermia</taxon>
        <taxon>Rhodothermales</taxon>
        <taxon>Salinibacteraceae</taxon>
        <taxon>Salinibacter</taxon>
    </lineage>
</organism>
<proteinExistence type="predicted"/>
<dbReference type="eggNOG" id="COG0317">
    <property type="taxonomic scope" value="Bacteria"/>
</dbReference>
<dbReference type="EMBL" id="CP000159">
    <property type="protein sequence ID" value="ABC44754.1"/>
    <property type="molecule type" value="Genomic_DNA"/>
</dbReference>
<keyword evidence="2" id="KW-1185">Reference proteome</keyword>
<dbReference type="EnsemblBacteria" id="ABC44754">
    <property type="protein sequence ID" value="ABC44754"/>
    <property type="gene ID" value="SRU_0256"/>
</dbReference>
<dbReference type="Proteomes" id="UP000008674">
    <property type="component" value="Chromosome"/>
</dbReference>
<dbReference type="HOGENOM" id="CLU_109398_2_0_10"/>
<accession>Q2S5X9</accession>
<dbReference type="AlphaFoldDB" id="Q2S5X9"/>
<dbReference type="OrthoDB" id="9802385at2"/>
<dbReference type="Gene3D" id="1.10.3210.10">
    <property type="entry name" value="Hypothetical protein af1432"/>
    <property type="match status" value="1"/>
</dbReference>
<dbReference type="RefSeq" id="WP_011403035.1">
    <property type="nucleotide sequence ID" value="NC_007677.1"/>
</dbReference>
<dbReference type="Pfam" id="PF13328">
    <property type="entry name" value="HD_4"/>
    <property type="match status" value="1"/>
</dbReference>
<gene>
    <name evidence="1" type="ordered locus">SRU_0256</name>
</gene>
<dbReference type="KEGG" id="sru:SRU_0256"/>
<reference evidence="1 2" key="1">
    <citation type="journal article" date="2005" name="Proc. Natl. Acad. Sci. U.S.A.">
        <title>The genome of Salinibacter ruber: convergence and gene exchange among hyperhalophilic bacteria and archaea.</title>
        <authorList>
            <person name="Mongodin E.F."/>
            <person name="Nelson K.E."/>
            <person name="Daugherty S."/>
            <person name="Deboy R.T."/>
            <person name="Wister J."/>
            <person name="Khouri H."/>
            <person name="Weidman J."/>
            <person name="Walsh D.A."/>
            <person name="Papke R.T."/>
            <person name="Sanchez Perez G."/>
            <person name="Sharma A.K."/>
            <person name="Nesbo C.L."/>
            <person name="MacLeod D."/>
            <person name="Bapteste E."/>
            <person name="Doolittle W.F."/>
            <person name="Charlebois R.L."/>
            <person name="Legault B."/>
            <person name="Rodriguez-Valera F."/>
        </authorList>
    </citation>
    <scope>NUCLEOTIDE SEQUENCE [LARGE SCALE GENOMIC DNA]</scope>
    <source>
        <strain evidence="2">DSM 13855 / CECT 5946 / M31</strain>
    </source>
</reference>
<evidence type="ECO:0000313" key="2">
    <source>
        <dbReference type="Proteomes" id="UP000008674"/>
    </source>
</evidence>
<name>Q2S5X9_SALRD</name>